<dbReference type="RefSeq" id="WP_348714621.1">
    <property type="nucleotide sequence ID" value="NZ_CAXJIO010000010.1"/>
</dbReference>
<comment type="caution">
    <text evidence="1">The sequence shown here is derived from an EMBL/GenBank/DDBJ whole genome shotgun (WGS) entry which is preliminary data.</text>
</comment>
<evidence type="ECO:0000313" key="1">
    <source>
        <dbReference type="EMBL" id="CAL2102036.1"/>
    </source>
</evidence>
<name>A0ABP1EU50_9FLAO</name>
<protein>
    <recommendedName>
        <fullName evidence="3">Curlin associated repeat-containing protein</fullName>
    </recommendedName>
</protein>
<gene>
    <name evidence="1" type="ORF">T190423A01A_10599</name>
</gene>
<proteinExistence type="predicted"/>
<sequence>MRFLLIFGILFFSTNMLWSQETSNKDREVLFIQQIDLASINQNNNDTSNLTIGRNNLNQNHQFIITQIGEGNLLNIKAGINDFQTVKQTGAKNYYNFIDYYNSRRSDINVLQEGTANSLHVYGTNSFTDKIKIYQKSDYKTITIRNF</sequence>
<dbReference type="EMBL" id="CAXJIO010000010">
    <property type="protein sequence ID" value="CAL2102036.1"/>
    <property type="molecule type" value="Genomic_DNA"/>
</dbReference>
<evidence type="ECO:0000313" key="2">
    <source>
        <dbReference type="Proteomes" id="UP001497527"/>
    </source>
</evidence>
<dbReference type="Proteomes" id="UP001497527">
    <property type="component" value="Unassembled WGS sequence"/>
</dbReference>
<reference evidence="1 2" key="1">
    <citation type="submission" date="2024-05" db="EMBL/GenBank/DDBJ databases">
        <authorList>
            <person name="Duchaud E."/>
        </authorList>
    </citation>
    <scope>NUCLEOTIDE SEQUENCE [LARGE SCALE GENOMIC DNA]</scope>
    <source>
        <strain evidence="1">Ena-SAMPLE-TAB-13-05-2024-13:56:06:370-140308</strain>
    </source>
</reference>
<evidence type="ECO:0008006" key="3">
    <source>
        <dbReference type="Google" id="ProtNLM"/>
    </source>
</evidence>
<accession>A0ABP1EU50</accession>
<organism evidence="1 2">
    <name type="scientific">Tenacibaculum polynesiense</name>
    <dbReference type="NCBI Taxonomy" id="3137857"/>
    <lineage>
        <taxon>Bacteria</taxon>
        <taxon>Pseudomonadati</taxon>
        <taxon>Bacteroidota</taxon>
        <taxon>Flavobacteriia</taxon>
        <taxon>Flavobacteriales</taxon>
        <taxon>Flavobacteriaceae</taxon>
        <taxon>Tenacibaculum</taxon>
    </lineage>
</organism>
<keyword evidence="2" id="KW-1185">Reference proteome</keyword>